<dbReference type="InterPro" id="IPR012677">
    <property type="entry name" value="Nucleotide-bd_a/b_plait_sf"/>
</dbReference>
<comment type="caution">
    <text evidence="3">The sequence shown here is derived from an EMBL/GenBank/DDBJ whole genome shotgun (WGS) entry which is preliminary data.</text>
</comment>
<name>A0AAE0A5B6_9ROSI</name>
<keyword evidence="1" id="KW-0694">RNA-binding</keyword>
<evidence type="ECO:0000259" key="2">
    <source>
        <dbReference type="PROSITE" id="PS50102"/>
    </source>
</evidence>
<evidence type="ECO:0000256" key="1">
    <source>
        <dbReference type="PROSITE-ProRule" id="PRU00176"/>
    </source>
</evidence>
<dbReference type="SUPFAM" id="SSF54928">
    <property type="entry name" value="RNA-binding domain, RBD"/>
    <property type="match status" value="1"/>
</dbReference>
<dbReference type="GO" id="GO:0003723">
    <property type="term" value="F:RNA binding"/>
    <property type="evidence" value="ECO:0007669"/>
    <property type="project" value="UniProtKB-UniRule"/>
</dbReference>
<feature type="domain" description="RRM" evidence="2">
    <location>
        <begin position="1"/>
        <end position="64"/>
    </location>
</feature>
<dbReference type="Pfam" id="PF00076">
    <property type="entry name" value="RRM_1"/>
    <property type="match status" value="1"/>
</dbReference>
<dbReference type="EMBL" id="JANJYJ010000007">
    <property type="protein sequence ID" value="KAK3200311.1"/>
    <property type="molecule type" value="Genomic_DNA"/>
</dbReference>
<dbReference type="PROSITE" id="PS50102">
    <property type="entry name" value="RRM"/>
    <property type="match status" value="1"/>
</dbReference>
<reference evidence="3" key="1">
    <citation type="journal article" date="2023" name="Plant J.">
        <title>Genome sequences and population genomics provide insights into the demographic history, inbreeding, and mutation load of two 'living fossil' tree species of Dipteronia.</title>
        <authorList>
            <person name="Feng Y."/>
            <person name="Comes H.P."/>
            <person name="Chen J."/>
            <person name="Zhu S."/>
            <person name="Lu R."/>
            <person name="Zhang X."/>
            <person name="Li P."/>
            <person name="Qiu J."/>
            <person name="Olsen K.M."/>
            <person name="Qiu Y."/>
        </authorList>
    </citation>
    <scope>NUCLEOTIDE SEQUENCE</scope>
    <source>
        <strain evidence="3">NBL</strain>
    </source>
</reference>
<dbReference type="CDD" id="cd00590">
    <property type="entry name" value="RRM_SF"/>
    <property type="match status" value="1"/>
</dbReference>
<dbReference type="InterPro" id="IPR000504">
    <property type="entry name" value="RRM_dom"/>
</dbReference>
<accession>A0AAE0A5B6</accession>
<keyword evidence="4" id="KW-1185">Reference proteome</keyword>
<proteinExistence type="predicted"/>
<organism evidence="3 4">
    <name type="scientific">Dipteronia sinensis</name>
    <dbReference type="NCBI Taxonomy" id="43782"/>
    <lineage>
        <taxon>Eukaryota</taxon>
        <taxon>Viridiplantae</taxon>
        <taxon>Streptophyta</taxon>
        <taxon>Embryophyta</taxon>
        <taxon>Tracheophyta</taxon>
        <taxon>Spermatophyta</taxon>
        <taxon>Magnoliopsida</taxon>
        <taxon>eudicotyledons</taxon>
        <taxon>Gunneridae</taxon>
        <taxon>Pentapetalae</taxon>
        <taxon>rosids</taxon>
        <taxon>malvids</taxon>
        <taxon>Sapindales</taxon>
        <taxon>Sapindaceae</taxon>
        <taxon>Hippocastanoideae</taxon>
        <taxon>Acereae</taxon>
        <taxon>Dipteronia</taxon>
    </lineage>
</organism>
<evidence type="ECO:0000313" key="3">
    <source>
        <dbReference type="EMBL" id="KAK3200311.1"/>
    </source>
</evidence>
<evidence type="ECO:0000313" key="4">
    <source>
        <dbReference type="Proteomes" id="UP001281410"/>
    </source>
</evidence>
<dbReference type="Proteomes" id="UP001281410">
    <property type="component" value="Unassembled WGS sequence"/>
</dbReference>
<dbReference type="InterPro" id="IPR035979">
    <property type="entry name" value="RBD_domain_sf"/>
</dbReference>
<dbReference type="AlphaFoldDB" id="A0AAE0A5B6"/>
<dbReference type="Gene3D" id="3.30.70.330">
    <property type="match status" value="1"/>
</dbReference>
<sequence>MELWRIFKSFGKVRDVYLPSKKSLQGICFGFIRFGSVEEAVTVANKVNGMVVDGHRLSAKVSSYGWNRRRSVVSKAQSVKGDVFLPKTRRSFAEVVTGNQRIDEEVLTMEWTHRNNDQD</sequence>
<protein>
    <recommendedName>
        <fullName evidence="2">RRM domain-containing protein</fullName>
    </recommendedName>
</protein>
<gene>
    <name evidence="3" type="ORF">Dsin_023726</name>
</gene>